<feature type="signal peptide" evidence="2">
    <location>
        <begin position="1"/>
        <end position="20"/>
    </location>
</feature>
<keyword evidence="5" id="KW-1185">Reference proteome</keyword>
<name>A0A180GYS4_PUCT1</name>
<accession>A0A180GYS4</accession>
<reference evidence="4" key="4">
    <citation type="submission" date="2025-05" db="UniProtKB">
        <authorList>
            <consortium name="EnsemblFungi"/>
        </authorList>
    </citation>
    <scope>IDENTIFICATION</scope>
    <source>
        <strain evidence="4">isolate 1-1 / race 1 (BBBD)</strain>
    </source>
</reference>
<feature type="chain" id="PRO_5008110435" evidence="2">
    <location>
        <begin position="21"/>
        <end position="75"/>
    </location>
</feature>
<dbReference type="EnsemblFungi" id="PTTG_25920-t43_1">
    <property type="protein sequence ID" value="PTTG_25920-t43_1-p1"/>
    <property type="gene ID" value="PTTG_25920"/>
</dbReference>
<reference evidence="3" key="1">
    <citation type="submission" date="2009-11" db="EMBL/GenBank/DDBJ databases">
        <authorList>
            <consortium name="The Broad Institute Genome Sequencing Platform"/>
            <person name="Ward D."/>
            <person name="Feldgarden M."/>
            <person name="Earl A."/>
            <person name="Young S.K."/>
            <person name="Zeng Q."/>
            <person name="Koehrsen M."/>
            <person name="Alvarado L."/>
            <person name="Berlin A."/>
            <person name="Bochicchio J."/>
            <person name="Borenstein D."/>
            <person name="Chapman S.B."/>
            <person name="Chen Z."/>
            <person name="Engels R."/>
            <person name="Freedman E."/>
            <person name="Gellesch M."/>
            <person name="Goldberg J."/>
            <person name="Griggs A."/>
            <person name="Gujja S."/>
            <person name="Heilman E."/>
            <person name="Heiman D."/>
            <person name="Hepburn T."/>
            <person name="Howarth C."/>
            <person name="Jen D."/>
            <person name="Larson L."/>
            <person name="Lewis B."/>
            <person name="Mehta T."/>
            <person name="Park D."/>
            <person name="Pearson M."/>
            <person name="Roberts A."/>
            <person name="Saif S."/>
            <person name="Shea T."/>
            <person name="Shenoy N."/>
            <person name="Sisk P."/>
            <person name="Stolte C."/>
            <person name="Sykes S."/>
            <person name="Thomson T."/>
            <person name="Walk T."/>
            <person name="White J."/>
            <person name="Yandava C."/>
            <person name="Izard J."/>
            <person name="Baranova O.V."/>
            <person name="Blanton J.M."/>
            <person name="Tanner A.C."/>
            <person name="Dewhirst F.E."/>
            <person name="Haas B."/>
            <person name="Nusbaum C."/>
            <person name="Birren B."/>
        </authorList>
    </citation>
    <scope>NUCLEOTIDE SEQUENCE [LARGE SCALE GENOMIC DNA]</scope>
    <source>
        <strain evidence="3">1-1 BBBD Race 1</strain>
    </source>
</reference>
<feature type="compositionally biased region" description="Basic and acidic residues" evidence="1">
    <location>
        <begin position="45"/>
        <end position="54"/>
    </location>
</feature>
<evidence type="ECO:0000256" key="2">
    <source>
        <dbReference type="SAM" id="SignalP"/>
    </source>
</evidence>
<dbReference type="EMBL" id="ADAS02000011">
    <property type="protein sequence ID" value="OAV97674.1"/>
    <property type="molecule type" value="Genomic_DNA"/>
</dbReference>
<gene>
    <name evidence="3" type="ORF">PTTG_25920</name>
</gene>
<proteinExistence type="predicted"/>
<reference evidence="3" key="2">
    <citation type="submission" date="2016-05" db="EMBL/GenBank/DDBJ databases">
        <title>Comparative analysis highlights variable genome content of wheat rusts and divergence of the mating loci.</title>
        <authorList>
            <person name="Cuomo C.A."/>
            <person name="Bakkeren G."/>
            <person name="Szabo L."/>
            <person name="Khalil H."/>
            <person name="Joly D."/>
            <person name="Goldberg J."/>
            <person name="Young S."/>
            <person name="Zeng Q."/>
            <person name="Fellers J."/>
        </authorList>
    </citation>
    <scope>NUCLEOTIDE SEQUENCE [LARGE SCALE GENOMIC DNA]</scope>
    <source>
        <strain evidence="3">1-1 BBBD Race 1</strain>
    </source>
</reference>
<reference evidence="4 5" key="3">
    <citation type="journal article" date="2017" name="G3 (Bethesda)">
        <title>Comparative analysis highlights variable genome content of wheat rusts and divergence of the mating loci.</title>
        <authorList>
            <person name="Cuomo C.A."/>
            <person name="Bakkeren G."/>
            <person name="Khalil H.B."/>
            <person name="Panwar V."/>
            <person name="Joly D."/>
            <person name="Linning R."/>
            <person name="Sakthikumar S."/>
            <person name="Song X."/>
            <person name="Adiconis X."/>
            <person name="Fan L."/>
            <person name="Goldberg J.M."/>
            <person name="Levin J.Z."/>
            <person name="Young S."/>
            <person name="Zeng Q."/>
            <person name="Anikster Y."/>
            <person name="Bruce M."/>
            <person name="Wang M."/>
            <person name="Yin C."/>
            <person name="McCallum B."/>
            <person name="Szabo L.J."/>
            <person name="Hulbert S."/>
            <person name="Chen X."/>
            <person name="Fellers J.P."/>
        </authorList>
    </citation>
    <scope>NUCLEOTIDE SEQUENCE</scope>
    <source>
        <strain evidence="4">isolate 1-1 / race 1 (BBBD)</strain>
        <strain evidence="5">Isolate 1-1 / race 1 (BBBD)</strain>
    </source>
</reference>
<dbReference type="Proteomes" id="UP000005240">
    <property type="component" value="Unassembled WGS sequence"/>
</dbReference>
<keyword evidence="2" id="KW-0732">Signal</keyword>
<feature type="region of interest" description="Disordered" evidence="1">
    <location>
        <begin position="34"/>
        <end position="54"/>
    </location>
</feature>
<dbReference type="AlphaFoldDB" id="A0A180GYS4"/>
<organism evidence="3">
    <name type="scientific">Puccinia triticina (isolate 1-1 / race 1 (BBBD))</name>
    <name type="common">Brown leaf rust fungus</name>
    <dbReference type="NCBI Taxonomy" id="630390"/>
    <lineage>
        <taxon>Eukaryota</taxon>
        <taxon>Fungi</taxon>
        <taxon>Dikarya</taxon>
        <taxon>Basidiomycota</taxon>
        <taxon>Pucciniomycotina</taxon>
        <taxon>Pucciniomycetes</taxon>
        <taxon>Pucciniales</taxon>
        <taxon>Pucciniaceae</taxon>
        <taxon>Puccinia</taxon>
    </lineage>
</organism>
<evidence type="ECO:0000313" key="4">
    <source>
        <dbReference type="EnsemblFungi" id="PTTG_25920-t43_1-p1"/>
    </source>
</evidence>
<evidence type="ECO:0000313" key="5">
    <source>
        <dbReference type="Proteomes" id="UP000005240"/>
    </source>
</evidence>
<evidence type="ECO:0000256" key="1">
    <source>
        <dbReference type="SAM" id="MobiDB-lite"/>
    </source>
</evidence>
<evidence type="ECO:0000313" key="3">
    <source>
        <dbReference type="EMBL" id="OAV97674.1"/>
    </source>
</evidence>
<sequence length="75" mass="8428">MKNFLVIPVGLFILLQATISSPILMHGHTITTITPIGPRTPPDGPPRRDPDPFHRPRRGCYRDCVDRYGNCCDGR</sequence>
<protein>
    <submittedName>
        <fullName evidence="3 4">Uncharacterized protein</fullName>
    </submittedName>
</protein>
<dbReference type="VEuPathDB" id="FungiDB:PTTG_25920"/>